<evidence type="ECO:0000256" key="1">
    <source>
        <dbReference type="ARBA" id="ARBA00023002"/>
    </source>
</evidence>
<dbReference type="Pfam" id="PF00866">
    <property type="entry name" value="Ring_hydroxyl_B"/>
    <property type="match status" value="1"/>
</dbReference>
<evidence type="ECO:0000313" key="2">
    <source>
        <dbReference type="EMBL" id="CUV01386.1"/>
    </source>
</evidence>
<name>A0A160V6I6_9ZZZZ</name>
<dbReference type="EMBL" id="FAXA01000056">
    <property type="protein sequence ID" value="CUV01386.1"/>
    <property type="molecule type" value="Genomic_DNA"/>
</dbReference>
<dbReference type="GO" id="GO:0019380">
    <property type="term" value="P:3-phenylpropionate catabolic process"/>
    <property type="evidence" value="ECO:0007669"/>
    <property type="project" value="TreeGrafter"/>
</dbReference>
<dbReference type="NCBIfam" id="NF007479">
    <property type="entry name" value="PRK10069.1"/>
    <property type="match status" value="1"/>
</dbReference>
<dbReference type="EC" id="1.14.1.-" evidence="2"/>
<dbReference type="AlphaFoldDB" id="A0A160V6I6"/>
<dbReference type="SUPFAM" id="SSF54427">
    <property type="entry name" value="NTF2-like"/>
    <property type="match status" value="1"/>
</dbReference>
<dbReference type="GO" id="GO:0051213">
    <property type="term" value="F:dioxygenase activity"/>
    <property type="evidence" value="ECO:0007669"/>
    <property type="project" value="UniProtKB-KW"/>
</dbReference>
<keyword evidence="1 2" id="KW-0560">Oxidoreductase</keyword>
<dbReference type="PANTHER" id="PTHR41534:SF2">
    <property type="entry name" value="3-PHENYLPROPIONATE_CINNAMIC ACID DIOXYGENASE SUBUNIT BETA"/>
    <property type="match status" value="1"/>
</dbReference>
<proteinExistence type="predicted"/>
<sequence>MKDETLREVEQFLYKEARLLDSRRFSEWLELFSDDLRYWMPTRSNRYPVNSKAISILDASRYEEEEVSDEDEIALMEETKDTLERRVARLDTGMAWAEDPPSRTRHIITNIEVDAADSADQLRVYSNFVMYRNRSETDQDFYVGSREDVLRREGGQLRISSRKIVLDQNVLLAKNLSNFF</sequence>
<gene>
    <name evidence="2" type="ORF">MGWOODY_Clf1367</name>
</gene>
<accession>A0A160V6I6</accession>
<dbReference type="CDD" id="cd00667">
    <property type="entry name" value="ring_hydroxylating_dioxygenases_beta"/>
    <property type="match status" value="1"/>
</dbReference>
<reference evidence="2" key="1">
    <citation type="submission" date="2015-10" db="EMBL/GenBank/DDBJ databases">
        <authorList>
            <person name="Gilbert D.G."/>
        </authorList>
    </citation>
    <scope>NUCLEOTIDE SEQUENCE</scope>
</reference>
<protein>
    <submittedName>
        <fullName evidence="2">3-phenylpropionate dioxygenase beta subunit</fullName>
        <ecNumber evidence="2">1.14.1.-</ecNumber>
    </submittedName>
</protein>
<dbReference type="Gene3D" id="3.10.450.50">
    <property type="match status" value="1"/>
</dbReference>
<keyword evidence="2" id="KW-0223">Dioxygenase</keyword>
<dbReference type="InterPro" id="IPR000391">
    <property type="entry name" value="Rng_hydr_dOase-bsu"/>
</dbReference>
<dbReference type="PANTHER" id="PTHR41534">
    <property type="entry name" value="BLR3401 PROTEIN"/>
    <property type="match status" value="1"/>
</dbReference>
<organism evidence="2">
    <name type="scientific">hydrothermal vent metagenome</name>
    <dbReference type="NCBI Taxonomy" id="652676"/>
    <lineage>
        <taxon>unclassified sequences</taxon>
        <taxon>metagenomes</taxon>
        <taxon>ecological metagenomes</taxon>
    </lineage>
</organism>
<dbReference type="InterPro" id="IPR032710">
    <property type="entry name" value="NTF2-like_dom_sf"/>
</dbReference>